<accession>A0A6M3XTL5</accession>
<dbReference type="EMBL" id="MT144865">
    <property type="protein sequence ID" value="QJI00628.1"/>
    <property type="molecule type" value="Genomic_DNA"/>
</dbReference>
<dbReference type="AlphaFoldDB" id="A0A6M3XTL5"/>
<evidence type="ECO:0000313" key="1">
    <source>
        <dbReference type="EMBL" id="QJI00628.1"/>
    </source>
</evidence>
<protein>
    <submittedName>
        <fullName evidence="1">Uncharacterized protein</fullName>
    </submittedName>
</protein>
<name>A0A6M3XTL5_9ZZZZ</name>
<sequence length="119" mass="12596">MSDWTDTAKRLAAHPRFAWLDGMAVAVGSSSVRLSSVSATAFNRDGLDAPEYPCLTDWATVGVLLGMLHDAAPGMCFDEPDPHAYRCRAGMGSIAFTGVGRWPGTAVALVLLRVWGDAG</sequence>
<gene>
    <name evidence="1" type="ORF">TM448B02010_0008</name>
</gene>
<proteinExistence type="predicted"/>
<reference evidence="1" key="1">
    <citation type="submission" date="2020-03" db="EMBL/GenBank/DDBJ databases">
        <title>The deep terrestrial virosphere.</title>
        <authorList>
            <person name="Holmfeldt K."/>
            <person name="Nilsson E."/>
            <person name="Simone D."/>
            <person name="Lopez-Fernandez M."/>
            <person name="Wu X."/>
            <person name="de Brujin I."/>
            <person name="Lundin D."/>
            <person name="Andersson A."/>
            <person name="Bertilsson S."/>
            <person name="Dopson M."/>
        </authorList>
    </citation>
    <scope>NUCLEOTIDE SEQUENCE</scope>
    <source>
        <strain evidence="1">TM448B02010</strain>
    </source>
</reference>
<organism evidence="1">
    <name type="scientific">viral metagenome</name>
    <dbReference type="NCBI Taxonomy" id="1070528"/>
    <lineage>
        <taxon>unclassified sequences</taxon>
        <taxon>metagenomes</taxon>
        <taxon>organismal metagenomes</taxon>
    </lineage>
</organism>